<dbReference type="Pfam" id="PF14016">
    <property type="entry name" value="DUF4232"/>
    <property type="match status" value="1"/>
</dbReference>
<keyword evidence="3" id="KW-1185">Reference proteome</keyword>
<dbReference type="Proteomes" id="UP001499854">
    <property type="component" value="Unassembled WGS sequence"/>
</dbReference>
<feature type="domain" description="DUF4232" evidence="1">
    <location>
        <begin position="10"/>
        <end position="132"/>
    </location>
</feature>
<protein>
    <recommendedName>
        <fullName evidence="1">DUF4232 domain-containing protein</fullName>
    </recommendedName>
</protein>
<sequence>MPSGTWKLVEGGNGAGHVAADIALQNTSTHSCTVAGYPAISMLASDEHPLPTNVVHFPAAVTTLTVAPGGWIHSEIRYSPNVPGPGEPTTGNCEPETVHALAQLPGDSAWAKVTLPDPTTVCEKGTLQAKPFMSGPSSPVGG</sequence>
<gene>
    <name evidence="2" type="ORF">GCM10009838_35270</name>
</gene>
<comment type="caution">
    <text evidence="2">The sequence shown here is derived from an EMBL/GenBank/DDBJ whole genome shotgun (WGS) entry which is preliminary data.</text>
</comment>
<organism evidence="2 3">
    <name type="scientific">Catenulispora subtropica</name>
    <dbReference type="NCBI Taxonomy" id="450798"/>
    <lineage>
        <taxon>Bacteria</taxon>
        <taxon>Bacillati</taxon>
        <taxon>Actinomycetota</taxon>
        <taxon>Actinomycetes</taxon>
        <taxon>Catenulisporales</taxon>
        <taxon>Catenulisporaceae</taxon>
        <taxon>Catenulispora</taxon>
    </lineage>
</organism>
<name>A0ABN2RP89_9ACTN</name>
<evidence type="ECO:0000313" key="3">
    <source>
        <dbReference type="Proteomes" id="UP001499854"/>
    </source>
</evidence>
<evidence type="ECO:0000313" key="2">
    <source>
        <dbReference type="EMBL" id="GAA1972579.1"/>
    </source>
</evidence>
<accession>A0ABN2RP89</accession>
<evidence type="ECO:0000259" key="1">
    <source>
        <dbReference type="Pfam" id="PF14016"/>
    </source>
</evidence>
<reference evidence="2 3" key="1">
    <citation type="journal article" date="2019" name="Int. J. Syst. Evol. Microbiol.">
        <title>The Global Catalogue of Microorganisms (GCM) 10K type strain sequencing project: providing services to taxonomists for standard genome sequencing and annotation.</title>
        <authorList>
            <consortium name="The Broad Institute Genomics Platform"/>
            <consortium name="The Broad Institute Genome Sequencing Center for Infectious Disease"/>
            <person name="Wu L."/>
            <person name="Ma J."/>
        </authorList>
    </citation>
    <scope>NUCLEOTIDE SEQUENCE [LARGE SCALE GENOMIC DNA]</scope>
    <source>
        <strain evidence="2 3">JCM 16013</strain>
    </source>
</reference>
<proteinExistence type="predicted"/>
<dbReference type="EMBL" id="BAAAQM010000018">
    <property type="protein sequence ID" value="GAA1972579.1"/>
    <property type="molecule type" value="Genomic_DNA"/>
</dbReference>
<dbReference type="InterPro" id="IPR025326">
    <property type="entry name" value="DUF4232"/>
</dbReference>